<evidence type="ECO:0000256" key="1">
    <source>
        <dbReference type="SAM" id="MobiDB-lite"/>
    </source>
</evidence>
<feature type="region of interest" description="Disordered" evidence="1">
    <location>
        <begin position="34"/>
        <end position="69"/>
    </location>
</feature>
<feature type="compositionally biased region" description="Basic and acidic residues" evidence="1">
    <location>
        <begin position="47"/>
        <end position="57"/>
    </location>
</feature>
<reference evidence="4" key="1">
    <citation type="submission" date="2017-09" db="EMBL/GenBank/DDBJ databases">
        <title>Depth-based differentiation of microbial function through sediment-hosted aquifers and enrichment of novel symbionts in the deep terrestrial subsurface.</title>
        <authorList>
            <person name="Probst A.J."/>
            <person name="Ladd B."/>
            <person name="Jarett J.K."/>
            <person name="Geller-Mcgrath D.E."/>
            <person name="Sieber C.M.K."/>
            <person name="Emerson J.B."/>
            <person name="Anantharaman K."/>
            <person name="Thomas B.C."/>
            <person name="Malmstrom R."/>
            <person name="Stieglmeier M."/>
            <person name="Klingl A."/>
            <person name="Woyke T."/>
            <person name="Ryan C.M."/>
            <person name="Banfield J.F."/>
        </authorList>
    </citation>
    <scope>NUCLEOTIDE SEQUENCE [LARGE SCALE GENOMIC DNA]</scope>
</reference>
<keyword evidence="2" id="KW-0472">Membrane</keyword>
<evidence type="ECO:0000313" key="3">
    <source>
        <dbReference type="EMBL" id="PJA89638.1"/>
    </source>
</evidence>
<sequence length="705" mass="79717">MSKKEHKKDKKHVHKIKKDYLEEDDIYLELEEEGKNLHKKKKKKHKEHEEKDMEIKSEKKKKKHHNYEEKEELGFIEKVLKPLKKKKHKKHKEIEETEEVEEIFEKPVIKKKHKTKDEMDKALLGIYENEDGTMPDMSKFQKKKKKSKLFKAFIILILSLLFLGAVAWVGFFVLGTGGKFSEGDILLTMVGDENVETGQTVSYRIRYRNLQNSDLHNVVLEVRYPEGFMFEKSSVEPANETKDKWAIGDVVGQAGDFIDISGKLYGDVGKKQSFRVFFNYKPENFSSDFQQVANLSTEIISSPLEISFDGVEAVVAGAEANFKVLIKNTGVESFKNLAVVLTPYVGFSKTESTPKSDEFENFVWSIPVLDGEQSIDVKGIFNVGDYENNSIVASLIGWKDSEKIGDGYIFATSSYNPTLLEKSISAQLAINGSLNDATAVPGDILNGTVTVSNAGDTTISNVHVRMIFDAPSVNNKSILDWITLDDPNNGDVFGEQRSTDIRRGYITWDSRDISELSSIETGKSVLIDYHLPIKTNSDITLADFAKYEITAIVEVQYDTAEGREFMSSKPIIIKLNSDANLEVSEKITQDSEGRDVHTITWLLTNSFHNLKDLKFEADLYGDFVWDPSTISVPAGDLQYDSVNKKVVWTIQEMPTSVDVLALQFNIILNKKNPSQTNLTSKVKGNIFDDLIGEQFFIIGNEILLQ</sequence>
<evidence type="ECO:0000313" key="4">
    <source>
        <dbReference type="Proteomes" id="UP000230843"/>
    </source>
</evidence>
<keyword evidence="2" id="KW-0812">Transmembrane</keyword>
<keyword evidence="2" id="KW-1133">Transmembrane helix</keyword>
<dbReference type="Proteomes" id="UP000230843">
    <property type="component" value="Unassembled WGS sequence"/>
</dbReference>
<proteinExistence type="predicted"/>
<dbReference type="EMBL" id="PFVJ01000068">
    <property type="protein sequence ID" value="PJA89638.1"/>
    <property type="molecule type" value="Genomic_DNA"/>
</dbReference>
<evidence type="ECO:0000256" key="2">
    <source>
        <dbReference type="SAM" id="Phobius"/>
    </source>
</evidence>
<protein>
    <recommendedName>
        <fullName evidence="5">DUF11 domain-containing protein</fullName>
    </recommendedName>
</protein>
<dbReference type="AlphaFoldDB" id="A0A2M7Z665"/>
<organism evidence="3 4">
    <name type="scientific">Candidatus Magasanikbacteria bacterium CG_4_9_14_3_um_filter_32_9</name>
    <dbReference type="NCBI Taxonomy" id="1974644"/>
    <lineage>
        <taxon>Bacteria</taxon>
        <taxon>Candidatus Magasanikiibacteriota</taxon>
    </lineage>
</organism>
<evidence type="ECO:0008006" key="5">
    <source>
        <dbReference type="Google" id="ProtNLM"/>
    </source>
</evidence>
<accession>A0A2M7Z665</accession>
<feature type="transmembrane region" description="Helical" evidence="2">
    <location>
        <begin position="149"/>
        <end position="174"/>
    </location>
</feature>
<comment type="caution">
    <text evidence="3">The sequence shown here is derived from an EMBL/GenBank/DDBJ whole genome shotgun (WGS) entry which is preliminary data.</text>
</comment>
<name>A0A2M7Z665_9BACT</name>
<gene>
    <name evidence="3" type="ORF">CO137_03245</name>
</gene>
<feature type="compositionally biased region" description="Basic residues" evidence="1">
    <location>
        <begin position="37"/>
        <end position="46"/>
    </location>
</feature>